<name>A0ABP0AJM7_9PEZI</name>
<evidence type="ECO:0000259" key="1">
    <source>
        <dbReference type="Pfam" id="PF10441"/>
    </source>
</evidence>
<dbReference type="Pfam" id="PF10441">
    <property type="entry name" value="Urb2"/>
    <property type="match status" value="1"/>
</dbReference>
<dbReference type="EMBL" id="CAWUHD010000001">
    <property type="protein sequence ID" value="CAK7208081.1"/>
    <property type="molecule type" value="Genomic_DNA"/>
</dbReference>
<dbReference type="PANTHER" id="PTHR15682">
    <property type="entry name" value="UNHEALTHY RIBOSOME BIOGENESIS PROTEIN 2 HOMOLOG"/>
    <property type="match status" value="1"/>
</dbReference>
<dbReference type="Proteomes" id="UP001642482">
    <property type="component" value="Unassembled WGS sequence"/>
</dbReference>
<sequence length="1513" mass="163788">MVEAALLKAARSLDQSGPETVASKLQRLWDALAATSAKGASTATSPSSSSCTTSGTGRFHASEEVALRWLLKNMHASASGPAGPEIETLRRWPLTWRILTCIFGRIPLFSLAKSLADRRFFAVLQQTAKDLATPTTVASNEQISRKRKRWQDAQFDLASLRETHHCVVSAAALFDALRVLLSRLDDGRDGNTAASASLISPFDYMGAEHIKSFFSVPAAEATVLLEPLLKTCRLALSTEGMCDTSDLEDTAGNGKSNTFAILEGQVAWVSTFTTLWDLRLQGPDDAFNVSGRLALDGLTMLDQLLNLSPISSSESLDPELQHRWSAGLQRFLTNNLVLPARSLFLNNKDVSALSMATSNNTAKVDANGYIVRASTFLYLALKAPQLLSGSGTSSKDNELWLQTVFEAIREPLMSTNAVSAEAKNTALAGLLDMAAVNGMTPSIDSLQLVCQKCAIKDDESTADWKLLASVARCNTDVFQLSEKGASLLEGVLSRLSSSDLATKSPTDTQYASSFLISLAQGFARNRDLVRFISLWCTGIGALDFDFTNSSKAAENAWVGKDLRAAVTKTLQSYVTEEQLLSMIAQTKEETGDSASSSDSDNMNLTSRKVARLVIFDALSASIRDDALEDAVQTKILDSILDLDLSTELTSSILAIRWRIIRRNLAWVGFSDAERIWSTTKASLKSLSAGSSKKKTSAMLREDKFEAFVCCFSLWMSLKFGGQAEQEARETTWAFFGRFQEELSALVNGKDAVQRQTELLEEISRQTAADNSTATSFGGLFDTKTSASATYVTWMLCGSSRFIDEMTKSSDEPSKFLEALLSWQSRLSSEDGAAVAASSLSIMVFSNVTNLQNQKVTNNIAEAQVKCLEDAASNKSQGYHDAALALLQTPSHLLSRYQRERIVSALLPPRPKSSKIAAPLTTDNVVLVLDLLIKVTRDRAFGDVDFDRLVYLGEAIDTTVDPVSSESALSIFDRLEQVAEAVIKSSVRKNDCTIPKSIPLNIQLVLYAAKLSALKSALSSTTESAQVLETKEKLAPIVVKQLLAHFESKEDVDMSGTADGGKNDTSHLPLQLLLIFDAAMVDDILPQLAQQKKFGFLINKAKKTADALCADQQKIGWKWKAFLARYTRGLESRPSRDVLFQGLFLDCTSGDKTTADSISDAISATTASVLSDSDLLRDYLSGKAEGYDQETLLSYIEEVINALDSKPEEEASTVGQLLAIQYLLARLFETTGAATAKTASGFHLGVVHSKLAQRLPQAGSVTECKLIAQTLQVLLVDDKAAAAMGQWNIDTTLSAATAVVSSVGDGDVANSAVRSSVAAYVSACQLVEAVLKRHRVRLEGRFHLLVSTLQALLVRLVAGHQDELKQKSTISAAGNSSAPAPVTSWSPKAKRFSRLLELICEPSTAAVTMMTLRKNGSAKSGVAAAPLHSATDAAKRSAGQHMYLVLMTYIKLEDCGLSLSLGVREALEPGLFSILAITPEETRQLLNAAVDANGQAIFKRLHRKWLQVGKWKGV</sequence>
<accession>A0ABP0AJM7</accession>
<evidence type="ECO:0000313" key="3">
    <source>
        <dbReference type="Proteomes" id="UP001642482"/>
    </source>
</evidence>
<dbReference type="InterPro" id="IPR018849">
    <property type="entry name" value="Urb2/Npa2_C"/>
</dbReference>
<comment type="caution">
    <text evidence="2">The sequence shown here is derived from an EMBL/GenBank/DDBJ whole genome shotgun (WGS) entry which is preliminary data.</text>
</comment>
<protein>
    <recommendedName>
        <fullName evidence="1">Nucleolar 27S pre-rRNA processing Urb2/Npa2 C-terminal domain-containing protein</fullName>
    </recommendedName>
</protein>
<organism evidence="2 3">
    <name type="scientific">Sporothrix eucalyptigena</name>
    <dbReference type="NCBI Taxonomy" id="1812306"/>
    <lineage>
        <taxon>Eukaryota</taxon>
        <taxon>Fungi</taxon>
        <taxon>Dikarya</taxon>
        <taxon>Ascomycota</taxon>
        <taxon>Pezizomycotina</taxon>
        <taxon>Sordariomycetes</taxon>
        <taxon>Sordariomycetidae</taxon>
        <taxon>Ophiostomatales</taxon>
        <taxon>Ophiostomataceae</taxon>
        <taxon>Sporothrix</taxon>
    </lineage>
</organism>
<dbReference type="InterPro" id="IPR052609">
    <property type="entry name" value="Ribosome_Biogenesis_Reg"/>
</dbReference>
<proteinExistence type="predicted"/>
<gene>
    <name evidence="2" type="ORF">SEUCBS140593_000006</name>
</gene>
<evidence type="ECO:0000313" key="2">
    <source>
        <dbReference type="EMBL" id="CAK7208081.1"/>
    </source>
</evidence>
<dbReference type="PANTHER" id="PTHR15682:SF2">
    <property type="entry name" value="UNHEALTHY RIBOSOME BIOGENESIS PROTEIN 2 HOMOLOG"/>
    <property type="match status" value="1"/>
</dbReference>
<keyword evidence="3" id="KW-1185">Reference proteome</keyword>
<reference evidence="2 3" key="1">
    <citation type="submission" date="2024-01" db="EMBL/GenBank/DDBJ databases">
        <authorList>
            <person name="Allen C."/>
            <person name="Tagirdzhanova G."/>
        </authorList>
    </citation>
    <scope>NUCLEOTIDE SEQUENCE [LARGE SCALE GENOMIC DNA]</scope>
</reference>
<feature type="domain" description="Nucleolar 27S pre-rRNA processing Urb2/Npa2 C-terminal" evidence="1">
    <location>
        <begin position="1266"/>
        <end position="1512"/>
    </location>
</feature>